<evidence type="ECO:0000313" key="10">
    <source>
        <dbReference type="EMBL" id="SDW08490.1"/>
    </source>
</evidence>
<dbReference type="GO" id="GO:0005524">
    <property type="term" value="F:ATP binding"/>
    <property type="evidence" value="ECO:0007669"/>
    <property type="project" value="UniProtKB-KW"/>
</dbReference>
<evidence type="ECO:0000256" key="6">
    <source>
        <dbReference type="ARBA" id="ARBA00022840"/>
    </source>
</evidence>
<dbReference type="Proteomes" id="UP000198828">
    <property type="component" value="Unassembled WGS sequence"/>
</dbReference>
<feature type="domain" description="ABC transporter" evidence="9">
    <location>
        <begin position="4"/>
        <end position="239"/>
    </location>
</feature>
<organism evidence="10 11">
    <name type="scientific">Tepidimicrobium xylanilyticum</name>
    <dbReference type="NCBI Taxonomy" id="1123352"/>
    <lineage>
        <taxon>Bacteria</taxon>
        <taxon>Bacillati</taxon>
        <taxon>Bacillota</taxon>
        <taxon>Tissierellia</taxon>
        <taxon>Tissierellales</taxon>
        <taxon>Tepidimicrobiaceae</taxon>
        <taxon>Tepidimicrobium</taxon>
    </lineage>
</organism>
<dbReference type="GO" id="GO:0005886">
    <property type="term" value="C:plasma membrane"/>
    <property type="evidence" value="ECO:0007669"/>
    <property type="project" value="UniProtKB-SubCell"/>
</dbReference>
<dbReference type="PANTHER" id="PTHR43790">
    <property type="entry name" value="CARBOHYDRATE TRANSPORT ATP-BINDING PROTEIN MG119-RELATED"/>
    <property type="match status" value="1"/>
</dbReference>
<dbReference type="SMART" id="SM00382">
    <property type="entry name" value="AAA"/>
    <property type="match status" value="2"/>
</dbReference>
<reference evidence="10 11" key="1">
    <citation type="submission" date="2016-10" db="EMBL/GenBank/DDBJ databases">
        <authorList>
            <person name="de Groot N.N."/>
        </authorList>
    </citation>
    <scope>NUCLEOTIDE SEQUENCE [LARGE SCALE GENOMIC DNA]</scope>
    <source>
        <strain evidence="10 11">DSM 23310</strain>
    </source>
</reference>
<proteinExistence type="predicted"/>
<evidence type="ECO:0000256" key="2">
    <source>
        <dbReference type="ARBA" id="ARBA00022448"/>
    </source>
</evidence>
<keyword evidence="3" id="KW-1003">Cell membrane</keyword>
<keyword evidence="11" id="KW-1185">Reference proteome</keyword>
<dbReference type="InterPro" id="IPR003593">
    <property type="entry name" value="AAA+_ATPase"/>
</dbReference>
<dbReference type="InterPro" id="IPR027417">
    <property type="entry name" value="P-loop_NTPase"/>
</dbReference>
<sequence length="509" mass="56636">MEIIRMTNISKYFPNVVALDGVDFYLNKGEILSLLGENGAGKTTLMKILYGMISPDIGEIYYKGQKISFNRPLDAINMGIGMVHQHFMLVPAFTVLENIVAGAEPRKGVFLDMEKAREEVGELIRRFNFNISLDDKVEGLSVGEQQRVEILKALYRKAEVLILDEPTAVLTPTEVGEIFVILDELRKEGCSIVIITHKLKETFAIADRISVLRDGKMIANNVDPKSITENELSKMMVGREINLGIKRPTKNIGEVRLRVRNLVVKDGNRNKVDNVSFDLRDGEILGIAGVEGNGQTELIEALTGLRKPESMDLELNGKKLEGDANTFLRNRIGHVPEDRLSMGLVKEMSVKNNLILGYHREKDFCKNIFLHEKAIEKYAEVLKGRYGIKASHIEDPINALSGGNQQKVVIARTFSRDPDVLIVAHPTRGVDVGAIEYIHGQLLELRDSGKAILLISADLDEVMVLSDRILVLYEGAIVYECLQGELTDVELGLLMTGGNLEMALEGDKI</sequence>
<evidence type="ECO:0000259" key="9">
    <source>
        <dbReference type="PROSITE" id="PS50893"/>
    </source>
</evidence>
<dbReference type="RefSeq" id="WP_093750393.1">
    <property type="nucleotide sequence ID" value="NZ_BSYN01000001.1"/>
</dbReference>
<accession>A0A1H2QNL3</accession>
<evidence type="ECO:0000313" key="11">
    <source>
        <dbReference type="Proteomes" id="UP000198828"/>
    </source>
</evidence>
<dbReference type="InterPro" id="IPR017871">
    <property type="entry name" value="ABC_transporter-like_CS"/>
</dbReference>
<comment type="subcellular location">
    <subcellularLocation>
        <location evidence="1">Cell membrane</location>
        <topology evidence="1">Peripheral membrane protein</topology>
    </subcellularLocation>
</comment>
<keyword evidence="8" id="KW-0472">Membrane</keyword>
<dbReference type="Gene3D" id="3.40.50.300">
    <property type="entry name" value="P-loop containing nucleotide triphosphate hydrolases"/>
    <property type="match status" value="2"/>
</dbReference>
<dbReference type="CDD" id="cd03216">
    <property type="entry name" value="ABC_Carb_Monos_I"/>
    <property type="match status" value="1"/>
</dbReference>
<dbReference type="InterPro" id="IPR050107">
    <property type="entry name" value="ABC_carbohydrate_import_ATPase"/>
</dbReference>
<keyword evidence="6 10" id="KW-0067">ATP-binding</keyword>
<dbReference type="SUPFAM" id="SSF52540">
    <property type="entry name" value="P-loop containing nucleoside triphosphate hydrolases"/>
    <property type="match status" value="2"/>
</dbReference>
<keyword evidence="4" id="KW-0677">Repeat</keyword>
<gene>
    <name evidence="10" type="ORF">SAMN05660923_00186</name>
</gene>
<evidence type="ECO:0000256" key="8">
    <source>
        <dbReference type="ARBA" id="ARBA00023136"/>
    </source>
</evidence>
<protein>
    <submittedName>
        <fullName evidence="10">Nucleoside ABC transporter ATP-binding protein</fullName>
    </submittedName>
</protein>
<dbReference type="OrthoDB" id="9771863at2"/>
<dbReference type="InterPro" id="IPR003439">
    <property type="entry name" value="ABC_transporter-like_ATP-bd"/>
</dbReference>
<keyword evidence="2" id="KW-0813">Transport</keyword>
<evidence type="ECO:0000256" key="1">
    <source>
        <dbReference type="ARBA" id="ARBA00004202"/>
    </source>
</evidence>
<keyword evidence="5" id="KW-0547">Nucleotide-binding</keyword>
<dbReference type="FunFam" id="3.40.50.300:FF:000127">
    <property type="entry name" value="Ribose import ATP-binding protein RbsA"/>
    <property type="match status" value="1"/>
</dbReference>
<dbReference type="AlphaFoldDB" id="A0A1H2QNL3"/>
<dbReference type="PROSITE" id="PS00211">
    <property type="entry name" value="ABC_TRANSPORTER_1"/>
    <property type="match status" value="2"/>
</dbReference>
<feature type="domain" description="ABC transporter" evidence="9">
    <location>
        <begin position="257"/>
        <end position="499"/>
    </location>
</feature>
<dbReference type="EMBL" id="FNNG01000001">
    <property type="protein sequence ID" value="SDW08490.1"/>
    <property type="molecule type" value="Genomic_DNA"/>
</dbReference>
<evidence type="ECO:0000256" key="7">
    <source>
        <dbReference type="ARBA" id="ARBA00022967"/>
    </source>
</evidence>
<dbReference type="GO" id="GO:0016887">
    <property type="term" value="F:ATP hydrolysis activity"/>
    <property type="evidence" value="ECO:0007669"/>
    <property type="project" value="InterPro"/>
</dbReference>
<keyword evidence="7" id="KW-1278">Translocase</keyword>
<evidence type="ECO:0000256" key="4">
    <source>
        <dbReference type="ARBA" id="ARBA00022737"/>
    </source>
</evidence>
<evidence type="ECO:0000256" key="5">
    <source>
        <dbReference type="ARBA" id="ARBA00022741"/>
    </source>
</evidence>
<dbReference type="PROSITE" id="PS50893">
    <property type="entry name" value="ABC_TRANSPORTER_2"/>
    <property type="match status" value="2"/>
</dbReference>
<dbReference type="PANTHER" id="PTHR43790:SF4">
    <property type="entry name" value="GUANOSINE IMPORT ATP-BINDING PROTEIN NUPO"/>
    <property type="match status" value="1"/>
</dbReference>
<dbReference type="CDD" id="cd03215">
    <property type="entry name" value="ABC_Carb_Monos_II"/>
    <property type="match status" value="1"/>
</dbReference>
<evidence type="ECO:0000256" key="3">
    <source>
        <dbReference type="ARBA" id="ARBA00022475"/>
    </source>
</evidence>
<name>A0A1H2QNL3_9FIRM</name>
<dbReference type="Pfam" id="PF00005">
    <property type="entry name" value="ABC_tran"/>
    <property type="match status" value="2"/>
</dbReference>